<accession>A0ABZ0ULX8</accession>
<keyword evidence="7 8" id="KW-0413">Isomerase</keyword>
<dbReference type="InterPro" id="IPR013760">
    <property type="entry name" value="Topo_IIA-like_dom_sf"/>
</dbReference>
<dbReference type="Proteomes" id="UP001327219">
    <property type="component" value="Chromosome"/>
</dbReference>
<evidence type="ECO:0000313" key="11">
    <source>
        <dbReference type="EMBL" id="WPX97150.1"/>
    </source>
</evidence>
<evidence type="ECO:0000256" key="5">
    <source>
        <dbReference type="ARBA" id="ARBA00023029"/>
    </source>
</evidence>
<dbReference type="Pfam" id="PF00521">
    <property type="entry name" value="DNA_topoisoIV"/>
    <property type="match status" value="1"/>
</dbReference>
<gene>
    <name evidence="8" type="primary">gyrA</name>
    <name evidence="11" type="ORF">Bandiella_01294</name>
</gene>
<evidence type="ECO:0000256" key="4">
    <source>
        <dbReference type="ARBA" id="ARBA00022840"/>
    </source>
</evidence>
<dbReference type="HAMAP" id="MF_01897">
    <property type="entry name" value="GyrA"/>
    <property type="match status" value="1"/>
</dbReference>
<dbReference type="RefSeq" id="WP_323732762.1">
    <property type="nucleotide sequence ID" value="NZ_CP110820.1"/>
</dbReference>
<dbReference type="Gene3D" id="2.120.10.90">
    <property type="entry name" value="DNA gyrase/topoisomerase IV, subunit A, C-terminal"/>
    <property type="match status" value="1"/>
</dbReference>
<dbReference type="Gene3D" id="1.10.268.10">
    <property type="entry name" value="Topoisomerase, domain 3"/>
    <property type="match status" value="1"/>
</dbReference>
<evidence type="ECO:0000256" key="6">
    <source>
        <dbReference type="ARBA" id="ARBA00023125"/>
    </source>
</evidence>
<proteinExistence type="inferred from homology"/>
<comment type="function">
    <text evidence="8">A type II topoisomerase that negatively supercoils closed circular double-stranded (ds) DNA in an ATP-dependent manner to modulate DNA topology and maintain chromosomes in an underwound state. Negative supercoiling favors strand separation, and DNA replication, transcription, recombination and repair, all of which involve strand separation. Also able to catalyze the interconversion of other topological isomers of dsDNA rings, including catenanes and knotted rings. Type II topoisomerases break and join 2 DNA strands simultaneously in an ATP-dependent manner.</text>
</comment>
<comment type="similarity">
    <text evidence="2 8">Belongs to the type II topoisomerase GyrA/ParC subunit family.</text>
</comment>
<comment type="catalytic activity">
    <reaction evidence="1 8 9">
        <text>ATP-dependent breakage, passage and rejoining of double-stranded DNA.</text>
        <dbReference type="EC" id="5.6.2.2"/>
    </reaction>
</comment>
<dbReference type="InterPro" id="IPR050220">
    <property type="entry name" value="Type_II_DNA_Topoisomerases"/>
</dbReference>
<dbReference type="InterPro" id="IPR013758">
    <property type="entry name" value="Topo_IIA_A/C_ab"/>
</dbReference>
<evidence type="ECO:0000256" key="7">
    <source>
        <dbReference type="ARBA" id="ARBA00023235"/>
    </source>
</evidence>
<feature type="domain" description="Topo IIA-type catalytic" evidence="10">
    <location>
        <begin position="32"/>
        <end position="520"/>
    </location>
</feature>
<dbReference type="InterPro" id="IPR006691">
    <property type="entry name" value="GyrA/parC_rep"/>
</dbReference>
<reference evidence="11 12" key="1">
    <citation type="submission" date="2022-11" db="EMBL/GenBank/DDBJ databases">
        <title>Host association and intracellularity evolved multiple times independently in the Rickettsiales.</title>
        <authorList>
            <person name="Castelli M."/>
            <person name="Nardi T."/>
            <person name="Gammuto L."/>
            <person name="Bellinzona G."/>
            <person name="Sabaneyeva E."/>
            <person name="Potekhin A."/>
            <person name="Serra V."/>
            <person name="Petroni G."/>
            <person name="Sassera D."/>
        </authorList>
    </citation>
    <scope>NUCLEOTIDE SEQUENCE [LARGE SCALE GENOMIC DNA]</scope>
    <source>
        <strain evidence="11 12">NDG2</strain>
    </source>
</reference>
<dbReference type="PROSITE" id="PS52040">
    <property type="entry name" value="TOPO_IIA"/>
    <property type="match status" value="1"/>
</dbReference>
<keyword evidence="3 8" id="KW-0547">Nucleotide-binding</keyword>
<dbReference type="InterPro" id="IPR013757">
    <property type="entry name" value="Topo_IIA_A_a_sf"/>
</dbReference>
<comment type="subunit">
    <text evidence="8">Heterotetramer, composed of two GyrA and two GyrB chains. In the heterotetramer, GyrA contains the active site tyrosine that forms a transient covalent intermediate with DNA, while GyrB binds cofactors and catalyzes ATP hydrolysis.</text>
</comment>
<dbReference type="Gene3D" id="3.90.199.10">
    <property type="entry name" value="Topoisomerase II, domain 5"/>
    <property type="match status" value="1"/>
</dbReference>
<dbReference type="CDD" id="cd00187">
    <property type="entry name" value="TOP4c"/>
    <property type="match status" value="1"/>
</dbReference>
<dbReference type="PANTHER" id="PTHR43493">
    <property type="entry name" value="DNA GYRASE/TOPOISOMERASE SUBUNIT A"/>
    <property type="match status" value="1"/>
</dbReference>
<dbReference type="InterPro" id="IPR005743">
    <property type="entry name" value="GyrA"/>
</dbReference>
<evidence type="ECO:0000256" key="8">
    <source>
        <dbReference type="HAMAP-Rule" id="MF_01897"/>
    </source>
</evidence>
<dbReference type="Gene3D" id="3.30.1360.40">
    <property type="match status" value="1"/>
</dbReference>
<evidence type="ECO:0000259" key="10">
    <source>
        <dbReference type="PROSITE" id="PS52040"/>
    </source>
</evidence>
<sequence length="891" mass="99393">MSKIDTVSVSIENEMQSAYLDYAMSVIVSRALPDCRDGLKPVHRRILYAMNDTGNLHDKPYRKSARVVGEVMGKYHPHGDSSIYSALVRMAQDFSLRLPLIDGQGNFGSIDGDSPAQMRYTEVRMAKAASFILQDIDKDTVDFQDNYDGSESEPKVLPSRYPNLLVNGANGIAVGMATSIPTHNLGEVIDACCALMDDPEISDQRLVELIPAPDFPTGAEIINGENAKLALLRGRGSIVIRGKVEIEEKAGKESIIVTEIPYQVNKAEMLKAMEHLVREKIIEGISEIRDETNKLGVRVVIDLKREANPEVVLNQLYQNTQLQTSFSVNMLALNHGKPQIMGLRNVLNFFIEFRREIVRRRTSFLLNKARTRAHLLIGLAIAVTNIDEIIALIKSSADTQSAKIALMDREWMAQEIVPLLTLVADRGNKVENGKCFLTEEQAKAILEMRLQRLTALEKEKIDSELNDLAQIIQEYLELLFSDQKLMALIKEELLNIKSEIATPRRTVIKNEDLNVSDEDLIQKEDMVVTLTKTGFIKRVPLSVYRAQKRGGKGRSAMTMYEDDIISELLVTNTHVPLLFFSKFGKVYQLKVYKLPIASPQSKGRAVVNLLPLDSNDSIASIMPMPENSEDWSKLNIIFATAKGNARRNSLNDFLNIQANGKIAIRLEEDDSLIGVSACNDDAHILLATKKGKAVRFPVNALRVFKSRSSDGVKAVKLADESDVVISMSILMSGELDILQRDEYLKIPLQTRLKLALQQINNERQQQLDLSVNGLNVQKAAQEEQFILSVTENGFGKRTSAYEYRVTNRNSQGVLNIDVGNRNGFVIASFSVNDDDQIMVMTNLGTIIRTDVSSIRVTGRNAKGVKIIDLNNDEKVVSISKISSEDKEEDEG</sequence>
<organism evidence="11 12">
    <name type="scientific">Candidatus Bandiella euplotis</name>
    <dbReference type="NCBI Taxonomy" id="1664265"/>
    <lineage>
        <taxon>Bacteria</taxon>
        <taxon>Pseudomonadati</taxon>
        <taxon>Pseudomonadota</taxon>
        <taxon>Alphaproteobacteria</taxon>
        <taxon>Rickettsiales</taxon>
        <taxon>Candidatus Midichloriaceae</taxon>
        <taxon>Candidatus Bandiella</taxon>
    </lineage>
</organism>
<dbReference type="Pfam" id="PF03989">
    <property type="entry name" value="DNA_gyraseA_C"/>
    <property type="match status" value="6"/>
</dbReference>
<evidence type="ECO:0000256" key="1">
    <source>
        <dbReference type="ARBA" id="ARBA00000185"/>
    </source>
</evidence>
<dbReference type="SUPFAM" id="SSF56719">
    <property type="entry name" value="Type II DNA topoisomerase"/>
    <property type="match status" value="1"/>
</dbReference>
<dbReference type="InterPro" id="IPR002205">
    <property type="entry name" value="Topo_IIA_dom_A"/>
</dbReference>
<dbReference type="NCBIfam" id="NF004043">
    <property type="entry name" value="PRK05560.1"/>
    <property type="match status" value="1"/>
</dbReference>
<dbReference type="PANTHER" id="PTHR43493:SF5">
    <property type="entry name" value="DNA GYRASE SUBUNIT A, CHLOROPLASTIC_MITOCHONDRIAL"/>
    <property type="match status" value="1"/>
</dbReference>
<keyword evidence="12" id="KW-1185">Reference proteome</keyword>
<dbReference type="EC" id="5.6.2.2" evidence="8"/>
<feature type="short sequence motif" description="GyrA-box" evidence="8">
    <location>
        <begin position="547"/>
        <end position="553"/>
    </location>
</feature>
<evidence type="ECO:0000256" key="2">
    <source>
        <dbReference type="ARBA" id="ARBA00008263"/>
    </source>
</evidence>
<dbReference type="EMBL" id="CP110820">
    <property type="protein sequence ID" value="WPX97150.1"/>
    <property type="molecule type" value="Genomic_DNA"/>
</dbReference>
<dbReference type="SMART" id="SM00434">
    <property type="entry name" value="TOP4c"/>
    <property type="match status" value="1"/>
</dbReference>
<keyword evidence="8" id="KW-0963">Cytoplasm</keyword>
<comment type="miscellaneous">
    <text evidence="8">Few gyrases are as efficient as E.coli at forming negative supercoils. Not all organisms have 2 type II topoisomerases; in organisms with a single type II topoisomerase this enzyme also has to decatenate newly replicated chromosomes.</text>
</comment>
<comment type="subcellular location">
    <subcellularLocation>
        <location evidence="8">Cytoplasm</location>
    </subcellularLocation>
</comment>
<protein>
    <recommendedName>
        <fullName evidence="8">DNA gyrase subunit A</fullName>
        <ecNumber evidence="8">5.6.2.2</ecNumber>
    </recommendedName>
</protein>
<feature type="active site" description="O-(5'-phospho-DNA)-tyrosine intermediate" evidence="8 9">
    <location>
        <position position="120"/>
    </location>
</feature>
<keyword evidence="4 8" id="KW-0067">ATP-binding</keyword>
<evidence type="ECO:0000256" key="3">
    <source>
        <dbReference type="ARBA" id="ARBA00022741"/>
    </source>
</evidence>
<evidence type="ECO:0000256" key="9">
    <source>
        <dbReference type="PROSITE-ProRule" id="PRU01384"/>
    </source>
</evidence>
<dbReference type="NCBIfam" id="NF004044">
    <property type="entry name" value="PRK05561.1"/>
    <property type="match status" value="1"/>
</dbReference>
<keyword evidence="6 8" id="KW-0238">DNA-binding</keyword>
<keyword evidence="5 8" id="KW-0799">Topoisomerase</keyword>
<dbReference type="SUPFAM" id="SSF101904">
    <property type="entry name" value="GyrA/ParC C-terminal domain-like"/>
    <property type="match status" value="1"/>
</dbReference>
<name>A0ABZ0ULX8_9RICK</name>
<evidence type="ECO:0000313" key="12">
    <source>
        <dbReference type="Proteomes" id="UP001327219"/>
    </source>
</evidence>
<dbReference type="InterPro" id="IPR035516">
    <property type="entry name" value="Gyrase/topoIV_suA_C"/>
</dbReference>
<dbReference type="NCBIfam" id="TIGR01063">
    <property type="entry name" value="gyrA"/>
    <property type="match status" value="1"/>
</dbReference>